<comment type="domain">
    <text evidence="2">A Gly-cisPro motif from one monomer fits into the active site of the other monomer to allow specific chiral rejection of L-amino acids.</text>
</comment>
<dbReference type="EC" id="3.1.1.96" evidence="2"/>
<dbReference type="GO" id="GO:0106026">
    <property type="term" value="F:Gly-tRNA(Ala) deacylase activity"/>
    <property type="evidence" value="ECO:0007669"/>
    <property type="project" value="UniProtKB-UniRule"/>
</dbReference>
<keyword evidence="2 3" id="KW-0378">Hydrolase</keyword>
<dbReference type="NCBIfam" id="TIGR00256">
    <property type="entry name" value="D-aminoacyl-tRNA deacylase"/>
    <property type="match status" value="1"/>
</dbReference>
<keyword evidence="4" id="KW-1185">Reference proteome</keyword>
<dbReference type="GO" id="GO:0000049">
    <property type="term" value="F:tRNA binding"/>
    <property type="evidence" value="ECO:0007669"/>
    <property type="project" value="UniProtKB-UniRule"/>
</dbReference>
<dbReference type="InterPro" id="IPR003732">
    <property type="entry name" value="Daa-tRNA_deacyls_DTD"/>
</dbReference>
<dbReference type="PANTHER" id="PTHR10472:SF5">
    <property type="entry name" value="D-AMINOACYL-TRNA DEACYLASE 1"/>
    <property type="match status" value="1"/>
</dbReference>
<comment type="function">
    <text evidence="2">An aminoacyl-tRNA editing enzyme that deacylates mischarged D-aminoacyl-tRNAs. Also deacylates mischarged glycyl-tRNA(Ala), protecting cells against glycine mischarging by AlaRS. Acts via tRNA-based rather than protein-based catalysis; rejects L-amino acids rather than detecting D-amino acids in the active site. By recycling D-aminoacyl-tRNA to D-amino acids and free tRNA molecules, this enzyme counteracts the toxicity associated with the formation of D-aminoacyl-tRNA entities in vivo and helps enforce protein L-homochirality.</text>
</comment>
<dbReference type="PANTHER" id="PTHR10472">
    <property type="entry name" value="D-TYROSYL-TRNA TYR DEACYLASE"/>
    <property type="match status" value="1"/>
</dbReference>
<name>C4FK03_9AQUI</name>
<evidence type="ECO:0000313" key="4">
    <source>
        <dbReference type="Proteomes" id="UP000005540"/>
    </source>
</evidence>
<comment type="subcellular location">
    <subcellularLocation>
        <location evidence="2">Cytoplasm</location>
    </subcellularLocation>
</comment>
<dbReference type="GO" id="GO:0043908">
    <property type="term" value="F:Ser(Gly)-tRNA(Ala) hydrolase activity"/>
    <property type="evidence" value="ECO:0007669"/>
    <property type="project" value="UniProtKB-UniRule"/>
</dbReference>
<dbReference type="CDD" id="cd00563">
    <property type="entry name" value="Dtyr_deacylase"/>
    <property type="match status" value="1"/>
</dbReference>
<dbReference type="HAMAP" id="MF_00518">
    <property type="entry name" value="Deacylase_Dtd"/>
    <property type="match status" value="1"/>
</dbReference>
<dbReference type="Gene3D" id="3.50.80.10">
    <property type="entry name" value="D-tyrosyl-tRNA(Tyr) deacylase"/>
    <property type="match status" value="1"/>
</dbReference>
<organism evidence="3 4">
    <name type="scientific">Sulfurihydrogenibium yellowstonense SS-5</name>
    <dbReference type="NCBI Taxonomy" id="432331"/>
    <lineage>
        <taxon>Bacteria</taxon>
        <taxon>Pseudomonadati</taxon>
        <taxon>Aquificota</taxon>
        <taxon>Aquificia</taxon>
        <taxon>Aquificales</taxon>
        <taxon>Hydrogenothermaceae</taxon>
        <taxon>Sulfurihydrogenibium</taxon>
    </lineage>
</organism>
<comment type="caution">
    <text evidence="3">The sequence shown here is derived from an EMBL/GenBank/DDBJ whole genome shotgun (WGS) entry which is preliminary data.</text>
</comment>
<sequence>MIAVVQRVIKSSVEVDGKVVGEIRKGVNILLGVAEDDTEEDINKLVNKIVYLRMFEDEDKKMNYSLLDINGEALIISQFTLLANLKKGRRPSFEYAAKPDKAKALYEKFVEEFSKYVKVQTGIFGADMKVYILNDGPVTFILDSKQL</sequence>
<keyword evidence="2" id="KW-0963">Cytoplasm</keyword>
<dbReference type="EMBL" id="ABZS01000075">
    <property type="protein sequence ID" value="EEP60597.1"/>
    <property type="molecule type" value="Genomic_DNA"/>
</dbReference>
<accession>C4FK03</accession>
<proteinExistence type="inferred from homology"/>
<evidence type="ECO:0000256" key="1">
    <source>
        <dbReference type="ARBA" id="ARBA00009673"/>
    </source>
</evidence>
<dbReference type="RefSeq" id="WP_007546836.1">
    <property type="nucleotide sequence ID" value="NZ_ABZS01000075.1"/>
</dbReference>
<dbReference type="GO" id="GO:0005737">
    <property type="term" value="C:cytoplasm"/>
    <property type="evidence" value="ECO:0007669"/>
    <property type="project" value="UniProtKB-SubCell"/>
</dbReference>
<comment type="catalytic activity">
    <reaction evidence="2">
        <text>a D-aminoacyl-tRNA + H2O = a tRNA + a D-alpha-amino acid + H(+)</text>
        <dbReference type="Rhea" id="RHEA:13953"/>
        <dbReference type="Rhea" id="RHEA-COMP:10123"/>
        <dbReference type="Rhea" id="RHEA-COMP:10124"/>
        <dbReference type="ChEBI" id="CHEBI:15377"/>
        <dbReference type="ChEBI" id="CHEBI:15378"/>
        <dbReference type="ChEBI" id="CHEBI:59871"/>
        <dbReference type="ChEBI" id="CHEBI:78442"/>
        <dbReference type="ChEBI" id="CHEBI:79333"/>
        <dbReference type="EC" id="3.1.1.96"/>
    </reaction>
</comment>
<dbReference type="GO" id="GO:0019478">
    <property type="term" value="P:D-amino acid catabolic process"/>
    <property type="evidence" value="ECO:0007669"/>
    <property type="project" value="UniProtKB-UniRule"/>
</dbReference>
<dbReference type="GO" id="GO:0051500">
    <property type="term" value="F:D-tyrosyl-tRNA(Tyr) deacylase activity"/>
    <property type="evidence" value="ECO:0007669"/>
    <property type="project" value="TreeGrafter"/>
</dbReference>
<dbReference type="InterPro" id="IPR023509">
    <property type="entry name" value="DTD-like_sf"/>
</dbReference>
<dbReference type="OrthoDB" id="9801395at2"/>
<dbReference type="Pfam" id="PF02580">
    <property type="entry name" value="Tyr_Deacylase"/>
    <property type="match status" value="1"/>
</dbReference>
<reference evidence="3 4" key="1">
    <citation type="submission" date="2009-04" db="EMBL/GenBank/DDBJ databases">
        <authorList>
            <person name="Reysenbach A.-L."/>
            <person name="Heidelberg J.F."/>
            <person name="Nelson W.C."/>
        </authorList>
    </citation>
    <scope>NUCLEOTIDE SEQUENCE [LARGE SCALE GENOMIC DNA]</scope>
    <source>
        <strain evidence="3 4">SS-5</strain>
    </source>
</reference>
<dbReference type="EC" id="3.1.1.-" evidence="2"/>
<dbReference type="AlphaFoldDB" id="C4FK03"/>
<dbReference type="SUPFAM" id="SSF69500">
    <property type="entry name" value="DTD-like"/>
    <property type="match status" value="1"/>
</dbReference>
<keyword evidence="2" id="KW-0820">tRNA-binding</keyword>
<gene>
    <name evidence="2 3" type="primary">dtd</name>
    <name evidence="3" type="ORF">SULYE_0903</name>
</gene>
<dbReference type="FunFam" id="3.50.80.10:FF:000001">
    <property type="entry name" value="D-aminoacyl-tRNA deacylase"/>
    <property type="match status" value="1"/>
</dbReference>
<comment type="catalytic activity">
    <reaction evidence="2">
        <text>glycyl-tRNA(Ala) + H2O = tRNA(Ala) + glycine + H(+)</text>
        <dbReference type="Rhea" id="RHEA:53744"/>
        <dbReference type="Rhea" id="RHEA-COMP:9657"/>
        <dbReference type="Rhea" id="RHEA-COMP:13640"/>
        <dbReference type="ChEBI" id="CHEBI:15377"/>
        <dbReference type="ChEBI" id="CHEBI:15378"/>
        <dbReference type="ChEBI" id="CHEBI:57305"/>
        <dbReference type="ChEBI" id="CHEBI:78442"/>
        <dbReference type="ChEBI" id="CHEBI:78522"/>
    </reaction>
</comment>
<feature type="short sequence motif" description="Gly-cisPro motif, important for rejection of L-amino acids" evidence="2">
    <location>
        <begin position="136"/>
        <end position="137"/>
    </location>
</feature>
<keyword evidence="2" id="KW-0694">RNA-binding</keyword>
<comment type="similarity">
    <text evidence="1 2">Belongs to the DTD family.</text>
</comment>
<evidence type="ECO:0000256" key="2">
    <source>
        <dbReference type="HAMAP-Rule" id="MF_00518"/>
    </source>
</evidence>
<dbReference type="Proteomes" id="UP000005540">
    <property type="component" value="Unassembled WGS sequence"/>
</dbReference>
<protein>
    <recommendedName>
        <fullName evidence="2">D-aminoacyl-tRNA deacylase</fullName>
        <shortName evidence="2">DTD</shortName>
        <ecNumber evidence="2">3.1.1.96</ecNumber>
    </recommendedName>
    <alternativeName>
        <fullName evidence="2">Gly-tRNA(Ala) deacylase</fullName>
        <ecNumber evidence="2">3.1.1.-</ecNumber>
    </alternativeName>
</protein>
<comment type="subunit">
    <text evidence="2">Homodimer.</text>
</comment>
<evidence type="ECO:0000313" key="3">
    <source>
        <dbReference type="EMBL" id="EEP60597.1"/>
    </source>
</evidence>